<sequence>MDRTWTCEEDRLLQELKSCHIPWKYVSVAMGSRPIAQLKRRWYHLQDRRPMDVKAVDWADPPKDVNAWVEEEDEEDEKRGLGKTRRRVSFADPLTTVDENYDDEDDDGDDLPRHPKLKKVSYTESEFTLNEVLLLHRIAAKWERDRWRAISTRFNDKTGHSLTPEQAKRIINKLSG</sequence>
<evidence type="ECO:0000313" key="1">
    <source>
        <dbReference type="EMBL" id="KAK1150105.1"/>
    </source>
</evidence>
<comment type="caution">
    <text evidence="1">The sequence shown here is derived from an EMBL/GenBank/DDBJ whole genome shotgun (WGS) entry which is preliminary data.</text>
</comment>
<proteinExistence type="predicted"/>
<keyword evidence="2" id="KW-1185">Reference proteome</keyword>
<accession>A0ACC3BGT1</accession>
<evidence type="ECO:0000313" key="2">
    <source>
        <dbReference type="Proteomes" id="UP001177260"/>
    </source>
</evidence>
<dbReference type="EMBL" id="JAOPJF010000001">
    <property type="protein sequence ID" value="KAK1150105.1"/>
    <property type="molecule type" value="Genomic_DNA"/>
</dbReference>
<dbReference type="Proteomes" id="UP001177260">
    <property type="component" value="Unassembled WGS sequence"/>
</dbReference>
<organism evidence="1 2">
    <name type="scientific">Aspergillus melleus</name>
    <dbReference type="NCBI Taxonomy" id="138277"/>
    <lineage>
        <taxon>Eukaryota</taxon>
        <taxon>Fungi</taxon>
        <taxon>Dikarya</taxon>
        <taxon>Ascomycota</taxon>
        <taxon>Pezizomycotina</taxon>
        <taxon>Eurotiomycetes</taxon>
        <taxon>Eurotiomycetidae</taxon>
        <taxon>Eurotiales</taxon>
        <taxon>Aspergillaceae</taxon>
        <taxon>Aspergillus</taxon>
        <taxon>Aspergillus subgen. Circumdati</taxon>
    </lineage>
</organism>
<gene>
    <name evidence="1" type="ORF">N8T08_000002</name>
</gene>
<reference evidence="1 2" key="1">
    <citation type="journal article" date="2023" name="ACS Omega">
        <title>Identification of the Neoaspergillic Acid Biosynthesis Gene Cluster by Establishing an In Vitro CRISPR-Ribonucleoprotein Genetic System in Aspergillus melleus.</title>
        <authorList>
            <person name="Yuan B."/>
            <person name="Grau M.F."/>
            <person name="Murata R.M."/>
            <person name="Torok T."/>
            <person name="Venkateswaran K."/>
            <person name="Stajich J.E."/>
            <person name="Wang C.C.C."/>
        </authorList>
    </citation>
    <scope>NUCLEOTIDE SEQUENCE [LARGE SCALE GENOMIC DNA]</scope>
    <source>
        <strain evidence="1 2">IMV 1140</strain>
    </source>
</reference>
<protein>
    <submittedName>
        <fullName evidence="1">Uncharacterized protein</fullName>
    </submittedName>
</protein>
<name>A0ACC3BGT1_9EURO</name>